<dbReference type="InterPro" id="IPR008564">
    <property type="entry name" value="TVP23-like"/>
</dbReference>
<keyword evidence="6 8" id="KW-1133">Transmembrane helix</keyword>
<keyword evidence="10" id="KW-1185">Reference proteome</keyword>
<dbReference type="GO" id="GO:0000139">
    <property type="term" value="C:Golgi membrane"/>
    <property type="evidence" value="ECO:0007669"/>
    <property type="project" value="UniProtKB-SubCell"/>
</dbReference>
<dbReference type="PANTHER" id="PTHR13019">
    <property type="entry name" value="GOLGI APPARATUS MEMBRANE PROTEIN TVP23"/>
    <property type="match status" value="1"/>
</dbReference>
<evidence type="ECO:0000256" key="4">
    <source>
        <dbReference type="ARBA" id="ARBA00013603"/>
    </source>
</evidence>
<dbReference type="RefSeq" id="XP_031855909.1">
    <property type="nucleotide sequence ID" value="XM_032000018.1"/>
</dbReference>
<dbReference type="EMBL" id="CABVLU010000004">
    <property type="protein sequence ID" value="VVT56817.1"/>
    <property type="molecule type" value="Genomic_DNA"/>
</dbReference>
<feature type="transmembrane region" description="Helical" evidence="8">
    <location>
        <begin position="61"/>
        <end position="78"/>
    </location>
</feature>
<evidence type="ECO:0000256" key="1">
    <source>
        <dbReference type="ARBA" id="ARBA00003246"/>
    </source>
</evidence>
<proteinExistence type="inferred from homology"/>
<evidence type="ECO:0000256" key="3">
    <source>
        <dbReference type="ARBA" id="ARBA00005467"/>
    </source>
</evidence>
<dbReference type="Proteomes" id="UP000398389">
    <property type="component" value="Unassembled WGS sequence"/>
</dbReference>
<gene>
    <name evidence="9" type="ORF">SAPINGB_P005304</name>
</gene>
<protein>
    <recommendedName>
        <fullName evidence="4 8">Golgi apparatus membrane protein TVP23</fullName>
    </recommendedName>
</protein>
<evidence type="ECO:0000256" key="6">
    <source>
        <dbReference type="ARBA" id="ARBA00022989"/>
    </source>
</evidence>
<dbReference type="AlphaFoldDB" id="A0A5E8BZA6"/>
<evidence type="ECO:0000313" key="9">
    <source>
        <dbReference type="EMBL" id="VVT56817.1"/>
    </source>
</evidence>
<evidence type="ECO:0000256" key="2">
    <source>
        <dbReference type="ARBA" id="ARBA00004653"/>
    </source>
</evidence>
<name>A0A5E8BZA6_9ASCO</name>
<organism evidence="9 10">
    <name type="scientific">Magnusiomyces paraingens</name>
    <dbReference type="NCBI Taxonomy" id="2606893"/>
    <lineage>
        <taxon>Eukaryota</taxon>
        <taxon>Fungi</taxon>
        <taxon>Dikarya</taxon>
        <taxon>Ascomycota</taxon>
        <taxon>Saccharomycotina</taxon>
        <taxon>Dipodascomycetes</taxon>
        <taxon>Dipodascales</taxon>
        <taxon>Dipodascaceae</taxon>
        <taxon>Magnusiomyces</taxon>
    </lineage>
</organism>
<dbReference type="GO" id="GO:0016192">
    <property type="term" value="P:vesicle-mediated transport"/>
    <property type="evidence" value="ECO:0007669"/>
    <property type="project" value="TreeGrafter"/>
</dbReference>
<feature type="transmembrane region" description="Helical" evidence="8">
    <location>
        <begin position="34"/>
        <end position="55"/>
    </location>
</feature>
<comment type="function">
    <text evidence="1 8">Golgi membrane protein involved in vesicular trafficking.</text>
</comment>
<keyword evidence="8" id="KW-0333">Golgi apparatus</keyword>
<feature type="transmembrane region" description="Helical" evidence="8">
    <location>
        <begin position="145"/>
        <end position="163"/>
    </location>
</feature>
<keyword evidence="7 8" id="KW-0472">Membrane</keyword>
<comment type="subcellular location">
    <subcellularLocation>
        <location evidence="2 8">Golgi apparatus membrane</location>
        <topology evidence="2 8">Multi-pass membrane protein</topology>
    </subcellularLocation>
</comment>
<feature type="transmembrane region" description="Helical" evidence="8">
    <location>
        <begin position="121"/>
        <end position="139"/>
    </location>
</feature>
<dbReference type="GeneID" id="43584118"/>
<accession>A0A5E8BZA6</accession>
<evidence type="ECO:0000256" key="5">
    <source>
        <dbReference type="ARBA" id="ARBA00022692"/>
    </source>
</evidence>
<evidence type="ECO:0000256" key="7">
    <source>
        <dbReference type="ARBA" id="ARBA00023136"/>
    </source>
</evidence>
<dbReference type="Pfam" id="PF05832">
    <property type="entry name" value="DUF846"/>
    <property type="match status" value="1"/>
</dbReference>
<dbReference type="PANTHER" id="PTHR13019:SF7">
    <property type="entry name" value="GOLGI APPARATUS MEMBRANE PROTEIN TVP23"/>
    <property type="match status" value="1"/>
</dbReference>
<dbReference type="OrthoDB" id="2151161at2759"/>
<comment type="similarity">
    <text evidence="3 8">Belongs to the TVP23 family.</text>
</comment>
<dbReference type="GO" id="GO:0009306">
    <property type="term" value="P:protein secretion"/>
    <property type="evidence" value="ECO:0007669"/>
    <property type="project" value="TreeGrafter"/>
</dbReference>
<keyword evidence="5 8" id="KW-0812">Transmembrane</keyword>
<reference evidence="9 10" key="1">
    <citation type="submission" date="2019-09" db="EMBL/GenBank/DDBJ databases">
        <authorList>
            <person name="Brejova B."/>
        </authorList>
    </citation>
    <scope>NUCLEOTIDE SEQUENCE [LARGE SCALE GENOMIC DNA]</scope>
</reference>
<evidence type="ECO:0000256" key="8">
    <source>
        <dbReference type="RuleBase" id="RU361206"/>
    </source>
</evidence>
<sequence length="202" mass="22629">MSSTLPVTQPDVTAPVQQQPRTLFQRLSESSHPIALLFFLFFRLSALFIYIFGTLFTSNKVLLFVIIILLLAADFWNVKNVSGRLLVGLRWWNESAPDGSTIWVFETADPQRYINPIDSKVFWLLSYVTPVAWVVLILFKLSFIWLLLTAIALILSITNAVAFSRCDKFAKASIVTSGFMGSLSTGLLTRAFGGVAGRLFNR</sequence>
<evidence type="ECO:0000313" key="10">
    <source>
        <dbReference type="Proteomes" id="UP000398389"/>
    </source>
</evidence>